<dbReference type="InterPro" id="IPR047111">
    <property type="entry name" value="YbaP-like"/>
</dbReference>
<evidence type="ECO:0008006" key="3">
    <source>
        <dbReference type="Google" id="ProtNLM"/>
    </source>
</evidence>
<evidence type="ECO:0000313" key="1">
    <source>
        <dbReference type="EMBL" id="PZP52200.1"/>
    </source>
</evidence>
<reference evidence="1 2" key="1">
    <citation type="submission" date="2017-11" db="EMBL/GenBank/DDBJ databases">
        <title>Infants hospitalized years apart are colonized by the same room-sourced microbial strains.</title>
        <authorList>
            <person name="Brooks B."/>
            <person name="Olm M.R."/>
            <person name="Firek B.A."/>
            <person name="Baker R."/>
            <person name="Thomas B.C."/>
            <person name="Morowitz M.J."/>
            <person name="Banfield J.F."/>
        </authorList>
    </citation>
    <scope>NUCLEOTIDE SEQUENCE [LARGE SCALE GENOMIC DNA]</scope>
    <source>
        <strain evidence="1">S2_009_000_R2_76</strain>
    </source>
</reference>
<dbReference type="Pfam" id="PF01963">
    <property type="entry name" value="TraB_PrgY_gumN"/>
    <property type="match status" value="1"/>
</dbReference>
<gene>
    <name evidence="1" type="ORF">DI598_01350</name>
</gene>
<dbReference type="PANTHER" id="PTHR40590">
    <property type="entry name" value="CYTOPLASMIC PROTEIN-RELATED"/>
    <property type="match status" value="1"/>
</dbReference>
<organism evidence="1 2">
    <name type="scientific">Pseudopedobacter saltans</name>
    <dbReference type="NCBI Taxonomy" id="151895"/>
    <lineage>
        <taxon>Bacteria</taxon>
        <taxon>Pseudomonadati</taxon>
        <taxon>Bacteroidota</taxon>
        <taxon>Sphingobacteriia</taxon>
        <taxon>Sphingobacteriales</taxon>
        <taxon>Sphingobacteriaceae</taxon>
        <taxon>Pseudopedobacter</taxon>
    </lineage>
</organism>
<dbReference type="PANTHER" id="PTHR40590:SF1">
    <property type="entry name" value="CYTOPLASMIC PROTEIN"/>
    <property type="match status" value="1"/>
</dbReference>
<dbReference type="CDD" id="cd14789">
    <property type="entry name" value="Tiki"/>
    <property type="match status" value="1"/>
</dbReference>
<name>A0A2W5FEU4_9SPHI</name>
<evidence type="ECO:0000313" key="2">
    <source>
        <dbReference type="Proteomes" id="UP000249645"/>
    </source>
</evidence>
<protein>
    <recommendedName>
        <fullName evidence="3">TraB/GumN family protein</fullName>
    </recommendedName>
</protein>
<dbReference type="EMBL" id="QFOI01000010">
    <property type="protein sequence ID" value="PZP52200.1"/>
    <property type="molecule type" value="Genomic_DNA"/>
</dbReference>
<dbReference type="InterPro" id="IPR002816">
    <property type="entry name" value="TraB/PrgY/GumN_fam"/>
</dbReference>
<accession>A0A2W5FEU4</accession>
<proteinExistence type="predicted"/>
<dbReference type="Proteomes" id="UP000249645">
    <property type="component" value="Unassembled WGS sequence"/>
</dbReference>
<sequence length="282" mass="32426">MKKTLSILLLFITVSIKLSAQNSIFWKISGNGLKQSSYLTGTVHIISKKDFIWTPTMERAMENSQQLCLELPFDSSTTSEYQKYIQLPEGKTLKDFYKTTQYDTLSRYFDSVHFPITFFEKSKPFGLLSMLMYINAGYGVETTACETELMKIAKKDDKALIGLETLQQQMSYIDHQNQDSIAAYAFNIIRNPIANRKLFRDMVTFYKKQDINSLYKFMNSQDMSGFNLSELVDNRNKDWIPKMEKMIHSKATFFAVGAGHLGGEKGILSLLKKQGYRVTPVY</sequence>
<dbReference type="AlphaFoldDB" id="A0A2W5FEU4"/>
<comment type="caution">
    <text evidence="1">The sequence shown here is derived from an EMBL/GenBank/DDBJ whole genome shotgun (WGS) entry which is preliminary data.</text>
</comment>